<dbReference type="EMBL" id="NQVN01000002">
    <property type="protein sequence ID" value="PIP00219.1"/>
    <property type="molecule type" value="Genomic_DNA"/>
</dbReference>
<name>A0A2G9WZS3_9HYPH</name>
<dbReference type="AlphaFoldDB" id="A0A2G9WZS3"/>
<evidence type="ECO:0000313" key="2">
    <source>
        <dbReference type="EMBL" id="PIP00219.1"/>
    </source>
</evidence>
<sequence length="130" mass="12924">MLPLLTFASGLIVGIAGIRLARSAKPGDGLKAAADTIGTRAREGLESARSGLREAAVTGLSTVEKTSASLRDRLQPTAPPSPAGEAPAAPAEPPKAAVRPAAKSATGKPSAARPARRRAVKPAATPGTSS</sequence>
<feature type="compositionally biased region" description="Low complexity" evidence="1">
    <location>
        <begin position="121"/>
        <end position="130"/>
    </location>
</feature>
<dbReference type="RefSeq" id="WP_100079556.1">
    <property type="nucleotide sequence ID" value="NZ_NQVN01000002.1"/>
</dbReference>
<feature type="region of interest" description="Disordered" evidence="1">
    <location>
        <begin position="66"/>
        <end position="130"/>
    </location>
</feature>
<gene>
    <name evidence="2" type="ORF">CJ014_05660</name>
</gene>
<proteinExistence type="predicted"/>
<evidence type="ECO:0000313" key="3">
    <source>
        <dbReference type="Proteomes" id="UP000231070"/>
    </source>
</evidence>
<dbReference type="OrthoDB" id="7363238at2"/>
<protein>
    <submittedName>
        <fullName evidence="2">Uncharacterized protein</fullName>
    </submittedName>
</protein>
<keyword evidence="3" id="KW-1185">Reference proteome</keyword>
<accession>A0A2G9WZS3</accession>
<reference evidence="2 3" key="1">
    <citation type="submission" date="2017-08" db="EMBL/GenBank/DDBJ databases">
        <title>Pleomorphomonas carboxidotrophicus sp. nov., a new mesophilic hydrogenogenic carboxidotroph.</title>
        <authorList>
            <person name="Esquivel-Elizondo S."/>
            <person name="Krajmalnik-Brown R."/>
            <person name="Maldonado J."/>
        </authorList>
    </citation>
    <scope>NUCLEOTIDE SEQUENCE [LARGE SCALE GENOMIC DNA]</scope>
    <source>
        <strain evidence="2 3">SVCO-16</strain>
    </source>
</reference>
<feature type="compositionally biased region" description="Low complexity" evidence="1">
    <location>
        <begin position="83"/>
        <end position="113"/>
    </location>
</feature>
<evidence type="ECO:0000256" key="1">
    <source>
        <dbReference type="SAM" id="MobiDB-lite"/>
    </source>
</evidence>
<comment type="caution">
    <text evidence="2">The sequence shown here is derived from an EMBL/GenBank/DDBJ whole genome shotgun (WGS) entry which is preliminary data.</text>
</comment>
<dbReference type="Proteomes" id="UP000231070">
    <property type="component" value="Unassembled WGS sequence"/>
</dbReference>
<organism evidence="2 3">
    <name type="scientific">Pleomorphomonas carboxyditropha</name>
    <dbReference type="NCBI Taxonomy" id="2023338"/>
    <lineage>
        <taxon>Bacteria</taxon>
        <taxon>Pseudomonadati</taxon>
        <taxon>Pseudomonadota</taxon>
        <taxon>Alphaproteobacteria</taxon>
        <taxon>Hyphomicrobiales</taxon>
        <taxon>Pleomorphomonadaceae</taxon>
        <taxon>Pleomorphomonas</taxon>
    </lineage>
</organism>